<dbReference type="SUPFAM" id="SSF143414">
    <property type="entry name" value="CcmK-like"/>
    <property type="match status" value="2"/>
</dbReference>
<dbReference type="Proteomes" id="UP000825051">
    <property type="component" value="Chromosome"/>
</dbReference>
<dbReference type="InterPro" id="IPR037233">
    <property type="entry name" value="CcmK-like_sf"/>
</dbReference>
<dbReference type="GO" id="GO:0031469">
    <property type="term" value="C:bacterial microcompartment"/>
    <property type="evidence" value="ECO:0007669"/>
    <property type="project" value="UniProtKB-SubCell"/>
</dbReference>
<gene>
    <name evidence="5" type="ORF">K0B96_08835</name>
</gene>
<dbReference type="Pfam" id="PF00936">
    <property type="entry name" value="BMC"/>
    <property type="match status" value="2"/>
</dbReference>
<sequence length="214" mass="22106">MPARTERPPAVALLEIHSLGAALVVLDRVEKAAFVQVLQAELNDYYGLFLKLTGDVASVRLTVEAACATAQAMKVAFTARALSAPDAGAWPVIEAASEFQPLLDQEVVFIPRPRPSPTMADSSSPSEAIGLIETQGFTAVTAAADAACKAANVRLIAKEKLGGGYITVIFEGDVAGVTAAVAAGRAAAESVGKLISAHVIARPSDGVGRILTRL</sequence>
<name>A0A8F9TWZ1_9BACT</name>
<feature type="domain" description="BMC" evidence="4">
    <location>
        <begin position="128"/>
        <end position="212"/>
    </location>
</feature>
<comment type="similarity">
    <text evidence="3">Belongs to the bacterial microcompartments protein family.</text>
</comment>
<dbReference type="PANTHER" id="PTHR33941:SF11">
    <property type="entry name" value="BACTERIAL MICROCOMPARTMENT SHELL PROTEIN PDUJ"/>
    <property type="match status" value="1"/>
</dbReference>
<keyword evidence="6" id="KW-1185">Reference proteome</keyword>
<proteinExistence type="inferred from homology"/>
<dbReference type="AlphaFoldDB" id="A0A8F9TWZ1"/>
<evidence type="ECO:0000256" key="3">
    <source>
        <dbReference type="PROSITE-ProRule" id="PRU01278"/>
    </source>
</evidence>
<dbReference type="SMART" id="SM00877">
    <property type="entry name" value="BMC"/>
    <property type="match status" value="2"/>
</dbReference>
<evidence type="ECO:0000256" key="2">
    <source>
        <dbReference type="ARBA" id="ARBA00024446"/>
    </source>
</evidence>
<keyword evidence="2" id="KW-1283">Bacterial microcompartment</keyword>
<comment type="subcellular location">
    <subcellularLocation>
        <location evidence="1">Bacterial microcompartment</location>
    </subcellularLocation>
</comment>
<evidence type="ECO:0000313" key="6">
    <source>
        <dbReference type="Proteomes" id="UP000825051"/>
    </source>
</evidence>
<organism evidence="5 6">
    <name type="scientific">Horticoccus luteus</name>
    <dbReference type="NCBI Taxonomy" id="2862869"/>
    <lineage>
        <taxon>Bacteria</taxon>
        <taxon>Pseudomonadati</taxon>
        <taxon>Verrucomicrobiota</taxon>
        <taxon>Opitutia</taxon>
        <taxon>Opitutales</taxon>
        <taxon>Opitutaceae</taxon>
        <taxon>Horticoccus</taxon>
    </lineage>
</organism>
<dbReference type="PROSITE" id="PS51930">
    <property type="entry name" value="BMC_2"/>
    <property type="match status" value="1"/>
</dbReference>
<evidence type="ECO:0000256" key="1">
    <source>
        <dbReference type="ARBA" id="ARBA00024322"/>
    </source>
</evidence>
<dbReference type="PANTHER" id="PTHR33941">
    <property type="entry name" value="PROPANEDIOL UTILIZATION PROTEIN PDUA"/>
    <property type="match status" value="1"/>
</dbReference>
<accession>A0A8F9TWZ1</accession>
<dbReference type="InterPro" id="IPR044872">
    <property type="entry name" value="CcmK/CsoS1_BMC"/>
</dbReference>
<dbReference type="InterPro" id="IPR000249">
    <property type="entry name" value="BMC_dom"/>
</dbReference>
<protein>
    <submittedName>
        <fullName evidence="5">BMC domain-containing protein</fullName>
    </submittedName>
</protein>
<evidence type="ECO:0000313" key="5">
    <source>
        <dbReference type="EMBL" id="QYM80686.1"/>
    </source>
</evidence>
<dbReference type="Gene3D" id="3.30.70.1710">
    <property type="match status" value="2"/>
</dbReference>
<evidence type="ECO:0000259" key="4">
    <source>
        <dbReference type="PROSITE" id="PS51930"/>
    </source>
</evidence>
<dbReference type="KEGG" id="ole:K0B96_08835"/>
<dbReference type="CDD" id="cd07045">
    <property type="entry name" value="BMC_CcmK_like"/>
    <property type="match status" value="1"/>
</dbReference>
<reference evidence="5" key="1">
    <citation type="submission" date="2021-08" db="EMBL/GenBank/DDBJ databases">
        <title>Genome of a novel bacterium of the phylum Verrucomicrobia, Oleiharenicola sp. KSB-15.</title>
        <authorList>
            <person name="Chung J.-H."/>
            <person name="Ahn J.-H."/>
            <person name="Yoon Y."/>
            <person name="Kim D.-Y."/>
            <person name="An S.-H."/>
            <person name="Park I."/>
            <person name="Yeon J."/>
        </authorList>
    </citation>
    <scope>NUCLEOTIDE SEQUENCE</scope>
    <source>
        <strain evidence="5">KSB-15</strain>
    </source>
</reference>
<dbReference type="EMBL" id="CP080507">
    <property type="protein sequence ID" value="QYM80686.1"/>
    <property type="molecule type" value="Genomic_DNA"/>
</dbReference>
<dbReference type="RefSeq" id="WP_220166234.1">
    <property type="nucleotide sequence ID" value="NZ_CP080507.1"/>
</dbReference>
<dbReference type="InterPro" id="IPR050575">
    <property type="entry name" value="BMC_shell"/>
</dbReference>